<dbReference type="RefSeq" id="WP_114802025.1">
    <property type="nucleotide sequence ID" value="NZ_QQAV01000001.1"/>
</dbReference>
<keyword evidence="2" id="KW-0234">DNA repair</keyword>
<reference evidence="5 6" key="1">
    <citation type="submission" date="2018-07" db="EMBL/GenBank/DDBJ databases">
        <title>Genomic Encyclopedia of Type Strains, Phase IV (KMG-IV): sequencing the most valuable type-strain genomes for metagenomic binning, comparative biology and taxonomic classification.</title>
        <authorList>
            <person name="Goeker M."/>
        </authorList>
    </citation>
    <scope>NUCLEOTIDE SEQUENCE [LARGE SCALE GENOMIC DNA]</scope>
    <source>
        <strain evidence="5 6">DSM 21352</strain>
    </source>
</reference>
<keyword evidence="6" id="KW-1185">Reference proteome</keyword>
<dbReference type="InterPro" id="IPR009187">
    <property type="entry name" value="Prok_Ku"/>
</dbReference>
<accession>A0A370FUL4</accession>
<dbReference type="OrthoDB" id="9795084at2"/>
<comment type="function">
    <text evidence="2">With LigD forms a non-homologous end joining (NHEJ) DNA repair enzyme, which repairs dsDNA breaks with reduced fidelity. Binds linear dsDNA with 5'- and 3'- overhangs but not closed circular dsDNA nor ssDNA. Recruits and stimulates the ligase activity of LigD.</text>
</comment>
<evidence type="ECO:0000256" key="3">
    <source>
        <dbReference type="SAM" id="MobiDB-lite"/>
    </source>
</evidence>
<dbReference type="Gene3D" id="2.40.290.10">
    <property type="match status" value="1"/>
</dbReference>
<protein>
    <recommendedName>
        <fullName evidence="2">Non-homologous end joining protein Ku</fullName>
    </recommendedName>
</protein>
<evidence type="ECO:0000313" key="6">
    <source>
        <dbReference type="Proteomes" id="UP000255265"/>
    </source>
</evidence>
<dbReference type="CDD" id="cd00789">
    <property type="entry name" value="KU_like"/>
    <property type="match status" value="1"/>
</dbReference>
<dbReference type="InterPro" id="IPR006164">
    <property type="entry name" value="DNA_bd_Ku70/Ku80"/>
</dbReference>
<dbReference type="STRING" id="433924.NS331_17840"/>
<evidence type="ECO:0000259" key="4">
    <source>
        <dbReference type="SMART" id="SM00559"/>
    </source>
</evidence>
<dbReference type="PIRSF" id="PIRSF006493">
    <property type="entry name" value="Prok_Ku"/>
    <property type="match status" value="1"/>
</dbReference>
<keyword evidence="1 2" id="KW-0238">DNA-binding</keyword>
<comment type="subunit">
    <text evidence="2">Homodimer. Interacts with LigD.</text>
</comment>
<dbReference type="GO" id="GO:0006310">
    <property type="term" value="P:DNA recombination"/>
    <property type="evidence" value="ECO:0007669"/>
    <property type="project" value="UniProtKB-KW"/>
</dbReference>
<name>A0A370FUL4_9BURK</name>
<dbReference type="GO" id="GO:0006303">
    <property type="term" value="P:double-strand break repair via nonhomologous end joining"/>
    <property type="evidence" value="ECO:0007669"/>
    <property type="project" value="UniProtKB-UniRule"/>
</dbReference>
<dbReference type="SMART" id="SM00559">
    <property type="entry name" value="Ku78"/>
    <property type="match status" value="1"/>
</dbReference>
<feature type="region of interest" description="Disordered" evidence="3">
    <location>
        <begin position="267"/>
        <end position="328"/>
    </location>
</feature>
<gene>
    <name evidence="2" type="primary">ku</name>
    <name evidence="5" type="ORF">DFR41_1011204</name>
</gene>
<dbReference type="PANTHER" id="PTHR41251">
    <property type="entry name" value="NON-HOMOLOGOUS END JOINING PROTEIN KU"/>
    <property type="match status" value="1"/>
</dbReference>
<dbReference type="PANTHER" id="PTHR41251:SF1">
    <property type="entry name" value="NON-HOMOLOGOUS END JOINING PROTEIN KU"/>
    <property type="match status" value="1"/>
</dbReference>
<dbReference type="SUPFAM" id="SSF100939">
    <property type="entry name" value="SPOC domain-like"/>
    <property type="match status" value="1"/>
</dbReference>
<evidence type="ECO:0000313" key="5">
    <source>
        <dbReference type="EMBL" id="RDI29448.1"/>
    </source>
</evidence>
<feature type="compositionally biased region" description="Acidic residues" evidence="3">
    <location>
        <begin position="279"/>
        <end position="289"/>
    </location>
</feature>
<keyword evidence="2" id="KW-0233">DNA recombination</keyword>
<dbReference type="NCBIfam" id="TIGR02772">
    <property type="entry name" value="Ku_bact"/>
    <property type="match status" value="1"/>
</dbReference>
<organism evidence="5 6">
    <name type="scientific">Pseudacidovorax intermedius</name>
    <dbReference type="NCBI Taxonomy" id="433924"/>
    <lineage>
        <taxon>Bacteria</taxon>
        <taxon>Pseudomonadati</taxon>
        <taxon>Pseudomonadota</taxon>
        <taxon>Betaproteobacteria</taxon>
        <taxon>Burkholderiales</taxon>
        <taxon>Comamonadaceae</taxon>
        <taxon>Pseudacidovorax</taxon>
    </lineage>
</organism>
<comment type="similarity">
    <text evidence="2">Belongs to the prokaryotic Ku family.</text>
</comment>
<evidence type="ECO:0000256" key="2">
    <source>
        <dbReference type="HAMAP-Rule" id="MF_01875"/>
    </source>
</evidence>
<evidence type="ECO:0000256" key="1">
    <source>
        <dbReference type="ARBA" id="ARBA00023125"/>
    </source>
</evidence>
<feature type="compositionally biased region" description="Low complexity" evidence="3">
    <location>
        <begin position="293"/>
        <end position="306"/>
    </location>
</feature>
<dbReference type="GO" id="GO:0003690">
    <property type="term" value="F:double-stranded DNA binding"/>
    <property type="evidence" value="ECO:0007669"/>
    <property type="project" value="UniProtKB-UniRule"/>
</dbReference>
<comment type="caution">
    <text evidence="5">The sequence shown here is derived from an EMBL/GenBank/DDBJ whole genome shotgun (WGS) entry which is preliminary data.</text>
</comment>
<keyword evidence="2" id="KW-0227">DNA damage</keyword>
<dbReference type="EMBL" id="QQAV01000001">
    <property type="protein sequence ID" value="RDI29448.1"/>
    <property type="molecule type" value="Genomic_DNA"/>
</dbReference>
<dbReference type="Pfam" id="PF02735">
    <property type="entry name" value="Ku"/>
    <property type="match status" value="1"/>
</dbReference>
<dbReference type="InterPro" id="IPR016194">
    <property type="entry name" value="SPOC-like_C_dom_sf"/>
</dbReference>
<proteinExistence type="inferred from homology"/>
<dbReference type="Proteomes" id="UP000255265">
    <property type="component" value="Unassembled WGS sequence"/>
</dbReference>
<dbReference type="HAMAP" id="MF_01875">
    <property type="entry name" value="Prokaryotic_Ku"/>
    <property type="match status" value="1"/>
</dbReference>
<dbReference type="AlphaFoldDB" id="A0A370FUL4"/>
<feature type="domain" description="Ku" evidence="4">
    <location>
        <begin position="57"/>
        <end position="185"/>
    </location>
</feature>
<sequence length="328" mass="36217">MPASSPRVLWKGAISFGLVHIPVALYSATQDGSIDFDWLDKRTMDHVGYKRINKKTGKEIARENIVRGVEWEDGQYVVLTDKEIADAYPRTLQTIEIERFVPADGIPFIHLDRPYYTAPIQRGAKVYALLREALVRTGRIGVARVVIQTKEHLAALVPAGPGLVLNLLRWGADIRSWEGLPLPDADARKAGVNDRELKMAEQLIDDMSGEWNPEEYEDRFRDRIMALVERKAEAGQAQDVAKLEPQEQASSGAKILDLTELLQRSLRGGKGRAAAKDHEDDEADEGEDEGNTRTKAAAGKRAAAKAPAKRAAAKSAPARKTAPRRKAA</sequence>